<dbReference type="InterPro" id="IPR007271">
    <property type="entry name" value="Nuc_sug_transpt"/>
</dbReference>
<dbReference type="AlphaFoldDB" id="A9V5H5"/>
<keyword evidence="7" id="KW-1185">Reference proteome</keyword>
<accession>A9V5H5</accession>
<feature type="transmembrane region" description="Helical" evidence="5">
    <location>
        <begin position="158"/>
        <end position="177"/>
    </location>
</feature>
<evidence type="ECO:0000313" key="7">
    <source>
        <dbReference type="Proteomes" id="UP000001357"/>
    </source>
</evidence>
<dbReference type="GO" id="GO:0000139">
    <property type="term" value="C:Golgi membrane"/>
    <property type="evidence" value="ECO:0007669"/>
    <property type="project" value="InterPro"/>
</dbReference>
<dbReference type="Pfam" id="PF04142">
    <property type="entry name" value="Nuc_sug_transp"/>
    <property type="match status" value="1"/>
</dbReference>
<dbReference type="GO" id="GO:0005783">
    <property type="term" value="C:endoplasmic reticulum"/>
    <property type="evidence" value="ECO:0000318"/>
    <property type="project" value="GO_Central"/>
</dbReference>
<proteinExistence type="predicted"/>
<dbReference type="KEGG" id="mbr:MONBRDRAFT_33456"/>
<organism evidence="6 7">
    <name type="scientific">Monosiga brevicollis</name>
    <name type="common">Choanoflagellate</name>
    <dbReference type="NCBI Taxonomy" id="81824"/>
    <lineage>
        <taxon>Eukaryota</taxon>
        <taxon>Choanoflagellata</taxon>
        <taxon>Craspedida</taxon>
        <taxon>Salpingoecidae</taxon>
        <taxon>Monosiga</taxon>
    </lineage>
</organism>
<keyword evidence="3 5" id="KW-1133">Transmembrane helix</keyword>
<evidence type="ECO:0000256" key="5">
    <source>
        <dbReference type="SAM" id="Phobius"/>
    </source>
</evidence>
<evidence type="ECO:0000256" key="2">
    <source>
        <dbReference type="ARBA" id="ARBA00022692"/>
    </source>
</evidence>
<feature type="transmembrane region" description="Helical" evidence="5">
    <location>
        <begin position="122"/>
        <end position="146"/>
    </location>
</feature>
<dbReference type="InParanoid" id="A9V5H5"/>
<evidence type="ECO:0000313" key="6">
    <source>
        <dbReference type="EMBL" id="EDQ87371.1"/>
    </source>
</evidence>
<feature type="transmembrane region" description="Helical" evidence="5">
    <location>
        <begin position="206"/>
        <end position="224"/>
    </location>
</feature>
<dbReference type="EMBL" id="CH991560">
    <property type="protein sequence ID" value="EDQ87371.1"/>
    <property type="molecule type" value="Genomic_DNA"/>
</dbReference>
<dbReference type="RefSeq" id="XP_001747984.1">
    <property type="nucleotide sequence ID" value="XM_001747932.1"/>
</dbReference>
<feature type="transmembrane region" description="Helical" evidence="5">
    <location>
        <begin position="37"/>
        <end position="60"/>
    </location>
</feature>
<dbReference type="eggNOG" id="KOG2234">
    <property type="taxonomic scope" value="Eukaryota"/>
</dbReference>
<feature type="transmembrane region" description="Helical" evidence="5">
    <location>
        <begin position="230"/>
        <end position="248"/>
    </location>
</feature>
<feature type="transmembrane region" description="Helical" evidence="5">
    <location>
        <begin position="72"/>
        <end position="102"/>
    </location>
</feature>
<dbReference type="Proteomes" id="UP000001357">
    <property type="component" value="Unassembled WGS sequence"/>
</dbReference>
<keyword evidence="2 5" id="KW-0812">Transmembrane</keyword>
<dbReference type="GO" id="GO:0015789">
    <property type="term" value="P:UDP-N-acetylgalactosamine transmembrane transport"/>
    <property type="evidence" value="ECO:0000318"/>
    <property type="project" value="GO_Central"/>
</dbReference>
<protein>
    <submittedName>
        <fullName evidence="6">Uncharacterized protein</fullName>
    </submittedName>
</protein>
<name>A9V5H5_MONBE</name>
<evidence type="ECO:0000256" key="3">
    <source>
        <dbReference type="ARBA" id="ARBA00022989"/>
    </source>
</evidence>
<comment type="subcellular location">
    <subcellularLocation>
        <location evidence="1">Membrane</location>
        <topology evidence="1">Multi-pass membrane protein</topology>
    </subcellularLocation>
</comment>
<evidence type="ECO:0000256" key="1">
    <source>
        <dbReference type="ARBA" id="ARBA00004141"/>
    </source>
</evidence>
<dbReference type="GeneID" id="5893243"/>
<dbReference type="OMA" id="SAITQMN"/>
<keyword evidence="4 5" id="KW-0472">Membrane</keyword>
<sequence length="263" mass="27519">MLRASQLSKFVLALGMLYISGELPKALKGWTLADSIRAAGVPAIIYSCQNLLMLAGYAYLDGLTVNLINQTKTIFAAICVYLILGKAQSLIQCIALGGMFGASVLLTQQGQATSSGKPEVDYAHWLLGGVGPVFLASMLSGLASAITQMNLQKRQRNSLLFTMELGVYSSIALLVKLLLSNDLQAAAGGIVVGLVVKYAGSVRKGFAILAGIVITGLADFLVAGNPLSTAKLVALPLVVVCTYLHMAFPAKAPTPSAKTKKAD</sequence>
<reference evidence="6 7" key="1">
    <citation type="journal article" date="2008" name="Nature">
        <title>The genome of the choanoflagellate Monosiga brevicollis and the origin of metazoans.</title>
        <authorList>
            <consortium name="JGI Sequencing"/>
            <person name="King N."/>
            <person name="Westbrook M.J."/>
            <person name="Young S.L."/>
            <person name="Kuo A."/>
            <person name="Abedin M."/>
            <person name="Chapman J."/>
            <person name="Fairclough S."/>
            <person name="Hellsten U."/>
            <person name="Isogai Y."/>
            <person name="Letunic I."/>
            <person name="Marr M."/>
            <person name="Pincus D."/>
            <person name="Putnam N."/>
            <person name="Rokas A."/>
            <person name="Wright K.J."/>
            <person name="Zuzow R."/>
            <person name="Dirks W."/>
            <person name="Good M."/>
            <person name="Goodstein D."/>
            <person name="Lemons D."/>
            <person name="Li W."/>
            <person name="Lyons J.B."/>
            <person name="Morris A."/>
            <person name="Nichols S."/>
            <person name="Richter D.J."/>
            <person name="Salamov A."/>
            <person name="Bork P."/>
            <person name="Lim W.A."/>
            <person name="Manning G."/>
            <person name="Miller W.T."/>
            <person name="McGinnis W."/>
            <person name="Shapiro H."/>
            <person name="Tjian R."/>
            <person name="Grigoriev I.V."/>
            <person name="Rokhsar D."/>
        </authorList>
    </citation>
    <scope>NUCLEOTIDE SEQUENCE [LARGE SCALE GENOMIC DNA]</scope>
    <source>
        <strain evidence="7">MX1 / ATCC 50154</strain>
    </source>
</reference>
<evidence type="ECO:0000256" key="4">
    <source>
        <dbReference type="ARBA" id="ARBA00023136"/>
    </source>
</evidence>
<dbReference type="GO" id="GO:0005463">
    <property type="term" value="F:UDP-N-acetylgalactosamine transmembrane transporter activity"/>
    <property type="evidence" value="ECO:0000318"/>
    <property type="project" value="GO_Central"/>
</dbReference>
<dbReference type="PANTHER" id="PTHR10231">
    <property type="entry name" value="NUCLEOTIDE-SUGAR TRANSMEMBRANE TRANSPORTER"/>
    <property type="match status" value="1"/>
</dbReference>
<dbReference type="GO" id="GO:1990569">
    <property type="term" value="P:UDP-N-acetylglucosamine transmembrane transport"/>
    <property type="evidence" value="ECO:0000318"/>
    <property type="project" value="GO_Central"/>
</dbReference>
<gene>
    <name evidence="6" type="ORF">MONBRDRAFT_33456</name>
</gene>